<keyword evidence="1" id="KW-0732">Signal</keyword>
<reference evidence="3 4" key="1">
    <citation type="submission" date="2020-08" db="EMBL/GenBank/DDBJ databases">
        <title>Adhaeribacter dokdonensis sp. nov., isolated from the rhizosphere of Elymus tsukushiensis, a plant native to the Dokdo Islands, Republic of Korea.</title>
        <authorList>
            <person name="Ghim S.Y."/>
        </authorList>
    </citation>
    <scope>NUCLEOTIDE SEQUENCE [LARGE SCALE GENOMIC DNA]</scope>
    <source>
        <strain evidence="3 4">KUDC8001</strain>
    </source>
</reference>
<dbReference type="Gene3D" id="2.60.40.10">
    <property type="entry name" value="Immunoglobulins"/>
    <property type="match status" value="1"/>
</dbReference>
<dbReference type="GO" id="GO:0016301">
    <property type="term" value="F:kinase activity"/>
    <property type="evidence" value="ECO:0007669"/>
    <property type="project" value="UniProtKB-KW"/>
</dbReference>
<keyword evidence="4" id="KW-1185">Reference proteome</keyword>
<name>A0A7L7LD19_9BACT</name>
<evidence type="ECO:0000313" key="3">
    <source>
        <dbReference type="EMBL" id="QMU30711.1"/>
    </source>
</evidence>
<keyword evidence="3" id="KW-0418">Kinase</keyword>
<sequence length="761" mass="84058">MKKHLPILLFFLVLPLLAASQSLTFSTGRGFYNSPFQLTISSSISGAVIRYTTNGTAPTTTSGTIYSKAIPISTTSVIRAISYKGGTVTPVATHSYIFLNDVLRQPAKIAGWPNHDYAINSGTGMATHDYEMDPNVVNNSAYKGLIKQGMTSIPTMSLVLDKNEFWDLYEGDETYQASVEIFYPDNTKEQFTTGLESHSHNRLKRALKLNIKSTIHSNIFKKAPLNGAKAATTFKDTKIVLRSGNNRSWARAFNQNRTCYTRDEWYRASQLAVSGVGGRGNFVHLYINGLYWGLYNPVERSDAGMLSSYFGGAFDDWMALDDDGIRHGDPTRFNYLTNTLIKKDMSNATNYAQLKKYLDVEKFCDYLIVTWMTGMSDWPNNNFHGGNRNVPAQPFMYFAWDNEYSWDVSFGSNQGAWVHPQFRKNTAGSSTIAKIWHSASKSSEFMQVFVNRVNKNCFNDGPLTDANSRARWATINNYINTAIIGESARWGDALEDGVTRTRNTHWKPEVNRVDGLMNGNVSRFINALAAQGYYPNSNAKQQITSFTLINATTNQPIRTMVPGEMINIASIKNLNIRANTTPGNVGSVKFALSGKQIKNSTETVAPYALFGDNNSNYHDWTPAVGSYTLKATPYTLSGGSGTAGTSLTISFSVINKAPAISSTAALAEVPEETNAPIQLLAYPSPSPRGLLQVKLTEKIEGPLMYTLVSATGAKLTAGELSLSQPTSVVSFDFTRQMKEAGLYYLHLKSNKVNGTIKVMRQ</sequence>
<dbReference type="Proteomes" id="UP000514509">
    <property type="component" value="Chromosome"/>
</dbReference>
<dbReference type="Pfam" id="PF08757">
    <property type="entry name" value="CotH"/>
    <property type="match status" value="1"/>
</dbReference>
<proteinExistence type="predicted"/>
<gene>
    <name evidence="3" type="ORF">HUW48_22975</name>
</gene>
<evidence type="ECO:0000313" key="4">
    <source>
        <dbReference type="Proteomes" id="UP000514509"/>
    </source>
</evidence>
<feature type="signal peptide" evidence="1">
    <location>
        <begin position="1"/>
        <end position="18"/>
    </location>
</feature>
<keyword evidence="3" id="KW-0808">Transferase</keyword>
<dbReference type="RefSeq" id="WP_182413154.1">
    <property type="nucleotide sequence ID" value="NZ_CP055153.1"/>
</dbReference>
<dbReference type="AlphaFoldDB" id="A0A7L7LD19"/>
<dbReference type="InterPro" id="IPR059177">
    <property type="entry name" value="GH29D-like_dom"/>
</dbReference>
<accession>A0A7L7LD19</accession>
<dbReference type="InterPro" id="IPR014867">
    <property type="entry name" value="Spore_coat_CotH_CotH2/3/7"/>
</dbReference>
<feature type="domain" description="GH29D-like beta-sandwich" evidence="2">
    <location>
        <begin position="29"/>
        <end position="88"/>
    </location>
</feature>
<dbReference type="KEGG" id="add:HUW48_22975"/>
<dbReference type="InterPro" id="IPR013783">
    <property type="entry name" value="Ig-like_fold"/>
</dbReference>
<organism evidence="3 4">
    <name type="scientific">Adhaeribacter radiodurans</name>
    <dbReference type="NCBI Taxonomy" id="2745197"/>
    <lineage>
        <taxon>Bacteria</taxon>
        <taxon>Pseudomonadati</taxon>
        <taxon>Bacteroidota</taxon>
        <taxon>Cytophagia</taxon>
        <taxon>Cytophagales</taxon>
        <taxon>Hymenobacteraceae</taxon>
        <taxon>Adhaeribacter</taxon>
    </lineage>
</organism>
<evidence type="ECO:0000256" key="1">
    <source>
        <dbReference type="SAM" id="SignalP"/>
    </source>
</evidence>
<feature type="chain" id="PRO_5029880276" evidence="1">
    <location>
        <begin position="19"/>
        <end position="761"/>
    </location>
</feature>
<evidence type="ECO:0000259" key="2">
    <source>
        <dbReference type="Pfam" id="PF13290"/>
    </source>
</evidence>
<dbReference type="Pfam" id="PF13290">
    <property type="entry name" value="CHB_HEX_C_1"/>
    <property type="match status" value="1"/>
</dbReference>
<dbReference type="EMBL" id="CP055153">
    <property type="protein sequence ID" value="QMU30711.1"/>
    <property type="molecule type" value="Genomic_DNA"/>
</dbReference>
<protein>
    <submittedName>
        <fullName evidence="3">CotH kinase family protein</fullName>
    </submittedName>
</protein>